<dbReference type="Proteomes" id="UP001139493">
    <property type="component" value="Unassembled WGS sequence"/>
</dbReference>
<comment type="caution">
    <text evidence="1">The sequence shown here is derived from an EMBL/GenBank/DDBJ whole genome shotgun (WGS) entry which is preliminary data.</text>
</comment>
<dbReference type="AlphaFoldDB" id="A0A9X2G373"/>
<keyword evidence="2" id="KW-1185">Reference proteome</keyword>
<protein>
    <submittedName>
        <fullName evidence="1">Uncharacterized protein</fullName>
    </submittedName>
</protein>
<evidence type="ECO:0000313" key="2">
    <source>
        <dbReference type="Proteomes" id="UP001139493"/>
    </source>
</evidence>
<sequence>MSNPQPGRDDVGDLDARLLAELAFLRRNPFGGGPKVDERLAATQTLSALAEQLYGPATKLSDRDQQQRALVRSAAKRMEGTGGEALLRLLGLHAETVNIRNVGPRSELAGPYAHPDPHFGKTFGRIEYWKPFLQLAVIAIQQTAQAVPRRRDGDSEPLRDLALPIVNREWTDIIVELVKSSEAGHQAHALYGLPGSGRYTLCDQALARVTPQNRHIVRVDEPLTYHRDLLDMLETYGIHADSWSLAACEREFRRLVENAPSSLGGVILHGGKTADQFAHLLPRRPRTHLLLTTERPSKSRMDHVYELDAPSFMPEEAVTLLAFGHQNAEPRDLSLLAEQLYRHVGLIAVAARSRITVATLIRRLRRNRTATVLQLASLGGMDLRRYARQVIRDIGDDADALFALDVALWLTGNDSWNLYHAVGFLLPGRVSPARVNVALDRFNNACGYVSYWGSSPLVPILRQLRAEQMTPLLHALASLEGHERIGLNGDRWPVALSVWRRSGETPPVLNMGTYETSVTVCHATGGGHDFAALFHGPDGRPHAQLYEWAHLGERTLEVYEDGEQLPQSILLDPDNDTRWPEVTRYMLGLLTGPDLSRLSELVGDIRVDYYAEPDYEDLHPEIELEWIDLDDITPEMATMWDSRPDESSDPHSGEIFG</sequence>
<dbReference type="EMBL" id="JAMTCS010000005">
    <property type="protein sequence ID" value="MCP2264628.1"/>
    <property type="molecule type" value="Genomic_DNA"/>
</dbReference>
<organism evidence="1 2">
    <name type="scientific">Promicromonospora thailandica</name>
    <dbReference type="NCBI Taxonomy" id="765201"/>
    <lineage>
        <taxon>Bacteria</taxon>
        <taxon>Bacillati</taxon>
        <taxon>Actinomycetota</taxon>
        <taxon>Actinomycetes</taxon>
        <taxon>Micrococcales</taxon>
        <taxon>Promicromonosporaceae</taxon>
        <taxon>Promicromonospora</taxon>
    </lineage>
</organism>
<reference evidence="1" key="1">
    <citation type="submission" date="2022-06" db="EMBL/GenBank/DDBJ databases">
        <title>Genomic Encyclopedia of Archaeal and Bacterial Type Strains, Phase II (KMG-II): from individual species to whole genera.</title>
        <authorList>
            <person name="Goeker M."/>
        </authorList>
    </citation>
    <scope>NUCLEOTIDE SEQUENCE</scope>
    <source>
        <strain evidence="1">DSM 26652</strain>
    </source>
</reference>
<dbReference type="RefSeq" id="WP_253835220.1">
    <property type="nucleotide sequence ID" value="NZ_JAMTCS010000005.1"/>
</dbReference>
<accession>A0A9X2G373</accession>
<name>A0A9X2G373_9MICO</name>
<proteinExistence type="predicted"/>
<gene>
    <name evidence="1" type="ORF">APR03_001966</name>
</gene>
<evidence type="ECO:0000313" key="1">
    <source>
        <dbReference type="EMBL" id="MCP2264628.1"/>
    </source>
</evidence>